<feature type="non-terminal residue" evidence="2">
    <location>
        <position position="1"/>
    </location>
</feature>
<name>T0Y5K0_9ZZZZ</name>
<dbReference type="EMBL" id="AUZY01012941">
    <property type="protein sequence ID" value="EQD27152.1"/>
    <property type="molecule type" value="Genomic_DNA"/>
</dbReference>
<reference evidence="2" key="2">
    <citation type="journal article" date="2014" name="ISME J.">
        <title>Microbial stratification in low pH oxic and suboxic macroscopic growths along an acid mine drainage.</title>
        <authorList>
            <person name="Mendez-Garcia C."/>
            <person name="Mesa V."/>
            <person name="Sprenger R.R."/>
            <person name="Richter M."/>
            <person name="Diez M.S."/>
            <person name="Solano J."/>
            <person name="Bargiela R."/>
            <person name="Golyshina O.V."/>
            <person name="Manteca A."/>
            <person name="Ramos J.L."/>
            <person name="Gallego J.R."/>
            <person name="Llorente I."/>
            <person name="Martins Dos Santos V.A."/>
            <person name="Jensen O.N."/>
            <person name="Pelaez A.I."/>
            <person name="Sanchez J."/>
            <person name="Ferrer M."/>
        </authorList>
    </citation>
    <scope>NUCLEOTIDE SEQUENCE</scope>
</reference>
<sequence>YHYRRFRKHLAILAAVIGPGIIVMVADNDAGGITTYMVTGAQYQYSFIWIAILLWPVAYVCQEMTVRLG</sequence>
<dbReference type="AlphaFoldDB" id="T0Y5K0"/>
<feature type="non-terminal residue" evidence="2">
    <location>
        <position position="69"/>
    </location>
</feature>
<feature type="transmembrane region" description="Helical" evidence="1">
    <location>
        <begin position="9"/>
        <end position="26"/>
    </location>
</feature>
<keyword evidence="1" id="KW-0472">Membrane</keyword>
<organism evidence="2">
    <name type="scientific">mine drainage metagenome</name>
    <dbReference type="NCBI Taxonomy" id="410659"/>
    <lineage>
        <taxon>unclassified sequences</taxon>
        <taxon>metagenomes</taxon>
        <taxon>ecological metagenomes</taxon>
    </lineage>
</organism>
<reference evidence="2" key="1">
    <citation type="submission" date="2013-08" db="EMBL/GenBank/DDBJ databases">
        <authorList>
            <person name="Mendez C."/>
            <person name="Richter M."/>
            <person name="Ferrer M."/>
            <person name="Sanchez J."/>
        </authorList>
    </citation>
    <scope>NUCLEOTIDE SEQUENCE</scope>
</reference>
<evidence type="ECO:0000313" key="2">
    <source>
        <dbReference type="EMBL" id="EQD27152.1"/>
    </source>
</evidence>
<gene>
    <name evidence="2" type="ORF">B1B_19265</name>
</gene>
<comment type="caution">
    <text evidence="2">The sequence shown here is derived from an EMBL/GenBank/DDBJ whole genome shotgun (WGS) entry which is preliminary data.</text>
</comment>
<protein>
    <submittedName>
        <fullName evidence="2">Natural resistance-associated macrophage protein</fullName>
    </submittedName>
</protein>
<feature type="transmembrane region" description="Helical" evidence="1">
    <location>
        <begin position="46"/>
        <end position="66"/>
    </location>
</feature>
<keyword evidence="1" id="KW-0812">Transmembrane</keyword>
<proteinExistence type="predicted"/>
<keyword evidence="1" id="KW-1133">Transmembrane helix</keyword>
<evidence type="ECO:0000256" key="1">
    <source>
        <dbReference type="SAM" id="Phobius"/>
    </source>
</evidence>
<accession>T0Y5K0</accession>